<dbReference type="PANTHER" id="PTHR48101">
    <property type="entry name" value="METHYLMALONYL-COA MUTASE, MITOCHONDRIAL-RELATED"/>
    <property type="match status" value="1"/>
</dbReference>
<dbReference type="Gene3D" id="3.20.20.240">
    <property type="entry name" value="Methylmalonyl-CoA mutase"/>
    <property type="match status" value="1"/>
</dbReference>
<dbReference type="InterPro" id="IPR006099">
    <property type="entry name" value="MeMalonylCoA_mutase_a/b_cat"/>
</dbReference>
<evidence type="ECO:0000313" key="3">
    <source>
        <dbReference type="Proteomes" id="UP000286990"/>
    </source>
</evidence>
<dbReference type="OrthoDB" id="9762378at2"/>
<keyword evidence="3" id="KW-1185">Reference proteome</keyword>
<dbReference type="GO" id="GO:0031419">
    <property type="term" value="F:cobalamin binding"/>
    <property type="evidence" value="ECO:0007669"/>
    <property type="project" value="InterPro"/>
</dbReference>
<evidence type="ECO:0000259" key="1">
    <source>
        <dbReference type="Pfam" id="PF01642"/>
    </source>
</evidence>
<dbReference type="Pfam" id="PF01642">
    <property type="entry name" value="MM_CoA_mutase"/>
    <property type="match status" value="1"/>
</dbReference>
<organism evidence="2 3">
    <name type="scientific">Maribacter algicola</name>
    <dbReference type="NCBI Taxonomy" id="2498892"/>
    <lineage>
        <taxon>Bacteria</taxon>
        <taxon>Pseudomonadati</taxon>
        <taxon>Bacteroidota</taxon>
        <taxon>Flavobacteriia</taxon>
        <taxon>Flavobacteriales</taxon>
        <taxon>Flavobacteriaceae</taxon>
        <taxon>Maribacter</taxon>
    </lineage>
</organism>
<dbReference type="EMBL" id="QUSX01000001">
    <property type="protein sequence ID" value="RRQ49773.1"/>
    <property type="molecule type" value="Genomic_DNA"/>
</dbReference>
<dbReference type="SUPFAM" id="SSF51703">
    <property type="entry name" value="Cobalamin (vitamin B12)-dependent enzymes"/>
    <property type="match status" value="1"/>
</dbReference>
<dbReference type="CDD" id="cd03677">
    <property type="entry name" value="MM_CoA_mutase_beta"/>
    <property type="match status" value="1"/>
</dbReference>
<dbReference type="Proteomes" id="UP000286990">
    <property type="component" value="Unassembled WGS sequence"/>
</dbReference>
<dbReference type="InterPro" id="IPR016176">
    <property type="entry name" value="Cbl-dep_enz_cat"/>
</dbReference>
<comment type="caution">
    <text evidence="2">The sequence shown here is derived from an EMBL/GenBank/DDBJ whole genome shotgun (WGS) entry which is preliminary data.</text>
</comment>
<proteinExistence type="predicted"/>
<evidence type="ECO:0000313" key="2">
    <source>
        <dbReference type="EMBL" id="RRQ49773.1"/>
    </source>
</evidence>
<sequence length="461" mass="52631">MSKKKVAPLFEEFPPVSAKAWKQKIQYDLKGADYNEELVWKSREGIHVKPFYHREDLVEPCLSTDSEKTWKIGQSIYAGNAKAANKRAHTLLGNGVEVLHVNIPNEEVQFQEIIKNIDLENIPVSIQFNYLSTSYVESLLKSVGNLKSKVHLHIDIIGNLARTGNWFHNLSKDHEILELLIKTEAKNLLSVDTTLYENAGADIVQQLGYGLAHVHEYVQHLNNKGLLKNLEKIDFKVAIGGNYFFEIAKLRALRLLWATLMDDYDIKADCHIVAEPSRRNKTLYDYNMNMVRTTSECMSAILGGAQVVFNHAYDKIYHKDNAFSSRIALNQLLILKEEAYFDKVKNAADGAYYMESLTRQLAEKALILFKSVEKEGGFLRQLKTGAVQQNIREAANRQQEQFNQRNEVLVGTNKFVTGSDAMKTHLELYPFVKTAPRKTLIEPIIESRLAEAMEQKRLKDE</sequence>
<dbReference type="AlphaFoldDB" id="A0A426RLA3"/>
<dbReference type="PANTHER" id="PTHR48101:SF1">
    <property type="entry name" value="METHYLMALONYL-COA MUTASE, LARGE SUBUNIT"/>
    <property type="match status" value="1"/>
</dbReference>
<feature type="domain" description="Methylmalonyl-CoA mutase alpha/beta chain catalytic" evidence="1">
    <location>
        <begin position="110"/>
        <end position="424"/>
    </location>
</feature>
<protein>
    <submittedName>
        <fullName evidence="2">Methylmalonyl-CoA mutase</fullName>
    </submittedName>
</protein>
<accession>A0A426RLA3</accession>
<dbReference type="GO" id="GO:0016866">
    <property type="term" value="F:intramolecular transferase activity"/>
    <property type="evidence" value="ECO:0007669"/>
    <property type="project" value="InterPro"/>
</dbReference>
<name>A0A426RLA3_9FLAO</name>
<gene>
    <name evidence="2" type="ORF">DZC72_04060</name>
</gene>
<dbReference type="RefSeq" id="WP_125221590.1">
    <property type="nucleotide sequence ID" value="NZ_QUSX01000001.1"/>
</dbReference>
<reference evidence="3" key="1">
    <citation type="submission" date="2018-12" db="EMBL/GenBank/DDBJ databases">
        <title>Maribacter lutimaris sp. nov., isolated from marine sediment.</title>
        <authorList>
            <person name="Kim K.K."/>
        </authorList>
    </citation>
    <scope>NUCLEOTIDE SEQUENCE [LARGE SCALE GENOMIC DNA]</scope>
    <source>
        <strain evidence="3">PoM-212</strain>
    </source>
</reference>